<proteinExistence type="inferred from homology"/>
<dbReference type="PANTHER" id="PTHR43392">
    <property type="entry name" value="AAA-TYPE ATPASE FAMILY PROTEIN / ANKYRIN REPEAT FAMILY PROTEIN"/>
    <property type="match status" value="1"/>
</dbReference>
<dbReference type="SUPFAM" id="SSF52540">
    <property type="entry name" value="P-loop containing nucleoside triphosphate hydrolases"/>
    <property type="match status" value="1"/>
</dbReference>
<dbReference type="GO" id="GO:0005524">
    <property type="term" value="F:ATP binding"/>
    <property type="evidence" value="ECO:0007669"/>
    <property type="project" value="UniProtKB-KW"/>
</dbReference>
<protein>
    <recommendedName>
        <fullName evidence="4">AAA+ ATPase domain-containing protein</fullName>
    </recommendedName>
</protein>
<comment type="similarity">
    <text evidence="1">Belongs to the CbxX/CfxQ family.</text>
</comment>
<dbReference type="PANTHER" id="PTHR43392:SF2">
    <property type="entry name" value="AAA-TYPE ATPASE FAMILY PROTEIN _ ANKYRIN REPEAT FAMILY PROTEIN"/>
    <property type="match status" value="1"/>
</dbReference>
<dbReference type="InterPro" id="IPR000641">
    <property type="entry name" value="CbxX/CfxQ"/>
</dbReference>
<dbReference type="InterPro" id="IPR050773">
    <property type="entry name" value="CbxX/CfxQ_RuBisCO_ESX"/>
</dbReference>
<evidence type="ECO:0000256" key="2">
    <source>
        <dbReference type="ARBA" id="ARBA00022741"/>
    </source>
</evidence>
<evidence type="ECO:0000259" key="4">
    <source>
        <dbReference type="SMART" id="SM00382"/>
    </source>
</evidence>
<dbReference type="FunFam" id="3.40.50.300:FF:000216">
    <property type="entry name" value="Type VII secretion ATPase EccA"/>
    <property type="match status" value="1"/>
</dbReference>
<feature type="domain" description="AAA+ ATPase" evidence="4">
    <location>
        <begin position="193"/>
        <end position="339"/>
    </location>
</feature>
<dbReference type="InterPro" id="IPR003959">
    <property type="entry name" value="ATPase_AAA_core"/>
</dbReference>
<dbReference type="Pfam" id="PF00004">
    <property type="entry name" value="AAA"/>
    <property type="match status" value="1"/>
</dbReference>
<dbReference type="Gene3D" id="3.40.50.300">
    <property type="entry name" value="P-loop containing nucleotide triphosphate hydrolases"/>
    <property type="match status" value="1"/>
</dbReference>
<dbReference type="SMART" id="SM00382">
    <property type="entry name" value="AAA"/>
    <property type="match status" value="1"/>
</dbReference>
<dbReference type="EMBL" id="MN738752">
    <property type="protein sequence ID" value="QHS83333.1"/>
    <property type="molecule type" value="Genomic_DNA"/>
</dbReference>
<keyword evidence="2" id="KW-0547">Nucleotide-binding</keyword>
<name>A0A6C0AV38_9ZZZZ</name>
<evidence type="ECO:0000256" key="1">
    <source>
        <dbReference type="ARBA" id="ARBA00010378"/>
    </source>
</evidence>
<sequence length="438" mass="51249">MTSFNKKFISYLDNYDSSFNLTIDKLEIIKSLIQDNYYYNKVYTIDNYPISTIKQPPQRLPSIPEVPASIITPRLSPRLSSPRKRTLKIHTDVSLNYDTWMENHEVELNTPTEKKKVVIETNVSNIEDLLKIIEENEYSNDCEYNIDLKGLHNIKNELYSLQKMIGMTELKTTIIHQLLYFIQRLHISSTGSDFKHTVIYGPPGTGKTEVAKIIGNMYSKLGILEKSIFKKVTRSDLIAGYLGQTAIKTNNVIKDCLGGVLFIDEAYSLADADKNSSDSYSKECIDTLCEALSDHKEKLMVIIAGYKKELDETFFRVNKGMDSRFIWRFTIDSYDYKELKSIFEKLMEQQEWFWYDNENELEKLSWFERKKDTFVFFGRDMESLFTYVKISHGKRIYGKEEQYKKKITMDDLDAGYSIFLKNKEVKQIKPFGLQMMYM</sequence>
<reference evidence="5" key="1">
    <citation type="journal article" date="2020" name="Nature">
        <title>Giant virus diversity and host interactions through global metagenomics.</title>
        <authorList>
            <person name="Schulz F."/>
            <person name="Roux S."/>
            <person name="Paez-Espino D."/>
            <person name="Jungbluth S."/>
            <person name="Walsh D.A."/>
            <person name="Denef V.J."/>
            <person name="McMahon K.D."/>
            <person name="Konstantinidis K.T."/>
            <person name="Eloe-Fadrosh E.A."/>
            <person name="Kyrpides N.C."/>
            <person name="Woyke T."/>
        </authorList>
    </citation>
    <scope>NUCLEOTIDE SEQUENCE</scope>
    <source>
        <strain evidence="5">GVMAG-S-ERX555943-30</strain>
    </source>
</reference>
<organism evidence="5">
    <name type="scientific">viral metagenome</name>
    <dbReference type="NCBI Taxonomy" id="1070528"/>
    <lineage>
        <taxon>unclassified sequences</taxon>
        <taxon>metagenomes</taxon>
        <taxon>organismal metagenomes</taxon>
    </lineage>
</organism>
<dbReference type="GO" id="GO:0016887">
    <property type="term" value="F:ATP hydrolysis activity"/>
    <property type="evidence" value="ECO:0007669"/>
    <property type="project" value="InterPro"/>
</dbReference>
<evidence type="ECO:0000313" key="5">
    <source>
        <dbReference type="EMBL" id="QHS83333.1"/>
    </source>
</evidence>
<accession>A0A6C0AV38</accession>
<keyword evidence="3" id="KW-0067">ATP-binding</keyword>
<dbReference type="AlphaFoldDB" id="A0A6C0AV38"/>
<evidence type="ECO:0000256" key="3">
    <source>
        <dbReference type="ARBA" id="ARBA00022840"/>
    </source>
</evidence>
<dbReference type="InterPro" id="IPR003593">
    <property type="entry name" value="AAA+_ATPase"/>
</dbReference>
<dbReference type="PRINTS" id="PR00819">
    <property type="entry name" value="CBXCFQXSUPER"/>
</dbReference>
<dbReference type="InterPro" id="IPR027417">
    <property type="entry name" value="P-loop_NTPase"/>
</dbReference>